<dbReference type="EMBL" id="FQXP01000003">
    <property type="protein sequence ID" value="SHH45964.1"/>
    <property type="molecule type" value="Genomic_DNA"/>
</dbReference>
<name>A0A1M5T5G2_9CLOT</name>
<evidence type="ECO:0000313" key="2">
    <source>
        <dbReference type="Proteomes" id="UP000184526"/>
    </source>
</evidence>
<proteinExistence type="predicted"/>
<organism evidence="1 2">
    <name type="scientific">Clostridium collagenovorans DSM 3089</name>
    <dbReference type="NCBI Taxonomy" id="1121306"/>
    <lineage>
        <taxon>Bacteria</taxon>
        <taxon>Bacillati</taxon>
        <taxon>Bacillota</taxon>
        <taxon>Clostridia</taxon>
        <taxon>Eubacteriales</taxon>
        <taxon>Clostridiaceae</taxon>
        <taxon>Clostridium</taxon>
    </lineage>
</organism>
<accession>A0A1M5T5G2</accession>
<sequence length="89" mass="10810">MGEYELEQDIILRLKDLGKKEKKLKEDFEKRDKKLREKYEYAVKNSNKLDVIMAMQELSRNSEMYLTEFRCGRELYMSLTQLLEGLMYE</sequence>
<dbReference type="AlphaFoldDB" id="A0A1M5T5G2"/>
<keyword evidence="2" id="KW-1185">Reference proteome</keyword>
<protein>
    <submittedName>
        <fullName evidence="1">Uncharacterized protein</fullName>
    </submittedName>
</protein>
<dbReference type="Proteomes" id="UP000184526">
    <property type="component" value="Unassembled WGS sequence"/>
</dbReference>
<gene>
    <name evidence="1" type="ORF">SAMN02745196_00442</name>
</gene>
<dbReference type="RefSeq" id="WP_072829612.1">
    <property type="nucleotide sequence ID" value="NZ_FQXP01000003.1"/>
</dbReference>
<evidence type="ECO:0000313" key="1">
    <source>
        <dbReference type="EMBL" id="SHH45964.1"/>
    </source>
</evidence>
<reference evidence="1 2" key="1">
    <citation type="submission" date="2016-11" db="EMBL/GenBank/DDBJ databases">
        <authorList>
            <person name="Jaros S."/>
            <person name="Januszkiewicz K."/>
            <person name="Wedrychowicz H."/>
        </authorList>
    </citation>
    <scope>NUCLEOTIDE SEQUENCE [LARGE SCALE GENOMIC DNA]</scope>
    <source>
        <strain evidence="1 2">DSM 3089</strain>
    </source>
</reference>